<dbReference type="EMBL" id="CAJOBI010370775">
    <property type="protein sequence ID" value="CAF5229514.1"/>
    <property type="molecule type" value="Genomic_DNA"/>
</dbReference>
<dbReference type="Pfam" id="PF01436">
    <property type="entry name" value="NHL"/>
    <property type="match status" value="1"/>
</dbReference>
<comment type="caution">
    <text evidence="3">The sequence shown here is derived from an EMBL/GenBank/DDBJ whole genome shotgun (WGS) entry which is preliminary data.</text>
</comment>
<dbReference type="InterPro" id="IPR011042">
    <property type="entry name" value="6-blade_b-propeller_TolB-like"/>
</dbReference>
<feature type="non-terminal residue" evidence="3">
    <location>
        <position position="100"/>
    </location>
</feature>
<dbReference type="EMBL" id="CAJOBJ010385929">
    <property type="protein sequence ID" value="CAF5228989.1"/>
    <property type="molecule type" value="Genomic_DNA"/>
</dbReference>
<evidence type="ECO:0000313" key="3">
    <source>
        <dbReference type="EMBL" id="CAF5229514.1"/>
    </source>
</evidence>
<name>A0A8S3KP89_9BILA</name>
<protein>
    <submittedName>
        <fullName evidence="3">Uncharacterized protein</fullName>
    </submittedName>
</protein>
<evidence type="ECO:0000313" key="4">
    <source>
        <dbReference type="Proteomes" id="UP000676336"/>
    </source>
</evidence>
<evidence type="ECO:0000313" key="2">
    <source>
        <dbReference type="EMBL" id="CAF5228989.1"/>
    </source>
</evidence>
<gene>
    <name evidence="2" type="ORF">GIL414_LOCUS88453</name>
    <name evidence="3" type="ORF">SMN809_LOCUS86434</name>
</gene>
<dbReference type="Proteomes" id="UP000676336">
    <property type="component" value="Unassembled WGS sequence"/>
</dbReference>
<dbReference type="AlphaFoldDB" id="A0A8S3KP89"/>
<evidence type="ECO:0000256" key="1">
    <source>
        <dbReference type="ARBA" id="ARBA00022737"/>
    </source>
</evidence>
<sequence>LGSSYTQIGTSYGLYVDKQYNVWVSEYSNHRVTKWTAGNTASGTRVAGGNGAGRASSQLNFPRGIFVSNISTVYIADRNNHRIQRCLSGTTLGTTVAGTG</sequence>
<dbReference type="Gene3D" id="2.120.10.30">
    <property type="entry name" value="TolB, C-terminal domain"/>
    <property type="match status" value="1"/>
</dbReference>
<reference evidence="3" key="1">
    <citation type="submission" date="2021-02" db="EMBL/GenBank/DDBJ databases">
        <authorList>
            <person name="Nowell W R."/>
        </authorList>
    </citation>
    <scope>NUCLEOTIDE SEQUENCE</scope>
</reference>
<keyword evidence="1" id="KW-0677">Repeat</keyword>
<dbReference type="Proteomes" id="UP000681720">
    <property type="component" value="Unassembled WGS sequence"/>
</dbReference>
<organism evidence="3 4">
    <name type="scientific">Rotaria magnacalcarata</name>
    <dbReference type="NCBI Taxonomy" id="392030"/>
    <lineage>
        <taxon>Eukaryota</taxon>
        <taxon>Metazoa</taxon>
        <taxon>Spiralia</taxon>
        <taxon>Gnathifera</taxon>
        <taxon>Rotifera</taxon>
        <taxon>Eurotatoria</taxon>
        <taxon>Bdelloidea</taxon>
        <taxon>Philodinida</taxon>
        <taxon>Philodinidae</taxon>
        <taxon>Rotaria</taxon>
    </lineage>
</organism>
<dbReference type="SUPFAM" id="SSF101898">
    <property type="entry name" value="NHL repeat"/>
    <property type="match status" value="1"/>
</dbReference>
<dbReference type="InterPro" id="IPR001258">
    <property type="entry name" value="NHL_repeat"/>
</dbReference>
<proteinExistence type="predicted"/>
<feature type="non-terminal residue" evidence="3">
    <location>
        <position position="1"/>
    </location>
</feature>
<accession>A0A8S3KP89</accession>